<reference evidence="22 23" key="1">
    <citation type="submission" date="2018-11" db="EMBL/GenBank/DDBJ databases">
        <title>Erythrobacter spongiae sp. nov., isolated from a marine sponge.</title>
        <authorList>
            <person name="Zhuang L."/>
            <person name="Luo L."/>
        </authorList>
    </citation>
    <scope>NUCLEOTIDE SEQUENCE [LARGE SCALE GENOMIC DNA]</scope>
    <source>
        <strain evidence="22 23">HN-E23</strain>
    </source>
</reference>
<comment type="similarity">
    <text evidence="18">Belongs to the NnrE/AIBP family.</text>
</comment>
<dbReference type="CDD" id="cd01171">
    <property type="entry name" value="YXKO-related"/>
    <property type="match status" value="1"/>
</dbReference>
<dbReference type="Gene3D" id="3.40.50.10260">
    <property type="entry name" value="YjeF N-terminal domain"/>
    <property type="match status" value="1"/>
</dbReference>
<evidence type="ECO:0000313" key="23">
    <source>
        <dbReference type="Proteomes" id="UP000275232"/>
    </source>
</evidence>
<comment type="catalytic activity">
    <reaction evidence="1 18 19">
        <text>(6R)-NADHX = (6S)-NADHX</text>
        <dbReference type="Rhea" id="RHEA:32215"/>
        <dbReference type="ChEBI" id="CHEBI:64074"/>
        <dbReference type="ChEBI" id="CHEBI:64075"/>
        <dbReference type="EC" id="5.1.99.6"/>
    </reaction>
</comment>
<evidence type="ECO:0000256" key="12">
    <source>
        <dbReference type="ARBA" id="ARBA00023239"/>
    </source>
</evidence>
<feature type="domain" description="YjeF C-terminal" evidence="20">
    <location>
        <begin position="206"/>
        <end position="461"/>
    </location>
</feature>
<dbReference type="NCBIfam" id="TIGR00196">
    <property type="entry name" value="yjeF_cterm"/>
    <property type="match status" value="1"/>
</dbReference>
<comment type="function">
    <text evidence="17">Catalyzes the dehydration of the S-form of NAD(P)HX at the expense of ADP, which is converted to AMP. Together with NAD(P)HX epimerase, which catalyzes the epimerization of the S- and R-forms, the enzyme allows the repair of both epimers of NAD(P)HX, a damaged form of NAD(P)H that is a result of enzymatic or heat-dependent hydration.</text>
</comment>
<organism evidence="22 23">
    <name type="scientific">Aurantiacibacter spongiae</name>
    <dbReference type="NCBI Taxonomy" id="2488860"/>
    <lineage>
        <taxon>Bacteria</taxon>
        <taxon>Pseudomonadati</taxon>
        <taxon>Pseudomonadota</taxon>
        <taxon>Alphaproteobacteria</taxon>
        <taxon>Sphingomonadales</taxon>
        <taxon>Erythrobacteraceae</taxon>
        <taxon>Aurantiacibacter</taxon>
    </lineage>
</organism>
<dbReference type="InterPro" id="IPR029056">
    <property type="entry name" value="Ribokinase-like"/>
</dbReference>
<feature type="binding site" evidence="18">
    <location>
        <position position="150"/>
    </location>
    <ligand>
        <name>K(+)</name>
        <dbReference type="ChEBI" id="CHEBI:29103"/>
    </ligand>
</feature>
<keyword evidence="23" id="KW-1185">Reference proteome</keyword>
<evidence type="ECO:0000256" key="6">
    <source>
        <dbReference type="ARBA" id="ARBA00022741"/>
    </source>
</evidence>
<evidence type="ECO:0000256" key="2">
    <source>
        <dbReference type="ARBA" id="ARBA00000909"/>
    </source>
</evidence>
<gene>
    <name evidence="17" type="primary">nnrD</name>
    <name evidence="18" type="synonym">nnrE</name>
    <name evidence="22" type="ORF">EG799_13840</name>
</gene>
<evidence type="ECO:0000256" key="5">
    <source>
        <dbReference type="ARBA" id="ARBA00022723"/>
    </source>
</evidence>
<comment type="similarity">
    <text evidence="17">Belongs to the NnrD/CARKD family.</text>
</comment>
<dbReference type="AlphaFoldDB" id="A0A3N5CIT1"/>
<evidence type="ECO:0000256" key="11">
    <source>
        <dbReference type="ARBA" id="ARBA00023235"/>
    </source>
</evidence>
<evidence type="ECO:0000256" key="10">
    <source>
        <dbReference type="ARBA" id="ARBA00023027"/>
    </source>
</evidence>
<comment type="function">
    <text evidence="18">Catalyzes the epimerization of the S- and R-forms of NAD(P)HX, a damaged form of NAD(P)H that is a result of enzymatic or heat-dependent hydration. This is a prerequisite for the S-specific NAD(P)H-hydrate dehydratase to allow the repair of both epimers of NAD(P)HX.</text>
</comment>
<dbReference type="GO" id="GO:0046872">
    <property type="term" value="F:metal ion binding"/>
    <property type="evidence" value="ECO:0007669"/>
    <property type="project" value="UniProtKB-UniRule"/>
</dbReference>
<evidence type="ECO:0000256" key="15">
    <source>
        <dbReference type="ARBA" id="ARBA00048238"/>
    </source>
</evidence>
<feature type="binding site" evidence="17">
    <location>
        <position position="407"/>
    </location>
    <ligand>
        <name>(6S)-NADPHX</name>
        <dbReference type="ChEBI" id="CHEBI:64076"/>
    </ligand>
</feature>
<dbReference type="Pfam" id="PF01256">
    <property type="entry name" value="Carb_kinase"/>
    <property type="match status" value="1"/>
</dbReference>
<feature type="binding site" evidence="17">
    <location>
        <position position="406"/>
    </location>
    <ligand>
        <name>AMP</name>
        <dbReference type="ChEBI" id="CHEBI:456215"/>
    </ligand>
</feature>
<feature type="binding site" evidence="18">
    <location>
        <position position="114"/>
    </location>
    <ligand>
        <name>K(+)</name>
        <dbReference type="ChEBI" id="CHEBI:29103"/>
    </ligand>
</feature>
<evidence type="ECO:0000256" key="4">
    <source>
        <dbReference type="ARBA" id="ARBA00009524"/>
    </source>
</evidence>
<dbReference type="GO" id="GO:0052855">
    <property type="term" value="F:ADP-dependent NAD(P)H-hydrate dehydratase activity"/>
    <property type="evidence" value="ECO:0007669"/>
    <property type="project" value="UniProtKB-UniRule"/>
</dbReference>
<evidence type="ECO:0000256" key="9">
    <source>
        <dbReference type="ARBA" id="ARBA00022958"/>
    </source>
</evidence>
<comment type="similarity">
    <text evidence="3 19">In the N-terminal section; belongs to the NnrE/AIBP family.</text>
</comment>
<feature type="binding site" evidence="18">
    <location>
        <begin position="60"/>
        <end position="64"/>
    </location>
    <ligand>
        <name>(6S)-NADPHX</name>
        <dbReference type="ChEBI" id="CHEBI:64076"/>
    </ligand>
</feature>
<keyword evidence="8 17" id="KW-0521">NADP</keyword>
<feature type="binding site" evidence="17">
    <location>
        <position position="294"/>
    </location>
    <ligand>
        <name>(6S)-NADPHX</name>
        <dbReference type="ChEBI" id="CHEBI:64076"/>
    </ligand>
</feature>
<sequence length="462" mass="48233">MKPTTDPVLTAREMRGAEERLMAGGATARTLMEIAGREAADWVWRAAAGRSVTVLCGPGNNGGDGFVIARVLQERGLPVEVIAPLDTGAQAAGEARAAYAGPIVESADNAVLVDCLFGTGLSRPLGGDLTGLLRDLAQRHAYRIAVDLPSGVESDAGRMLDEDLPDYHLTIALGAWKRSHWLMPAAARMGERRLVDLGIGEVAGAARLSTTPQVSPPPASAHKYSRGLLAVVGGAMPGAAMLAARAAMRAGAGYVKLLADYKSPMTPDELVVDDSALEESLSDERIDAVAIGPGLGRDAAARGRLLTALARADRLVLDADALMLLRPGDIEDGQEVLLTPHGGELDALCQAFGVEASDRIERALAVHRLAGCAILAKGPDNVLIDQDGQITLFPPAPSWLSTAGTGDVLSGIAASRMATGKNAGDAAEEAVWLHTLAARMTPAPFCSGDLIRYIPIAYEHFL</sequence>
<dbReference type="InterPro" id="IPR030677">
    <property type="entry name" value="Nnr"/>
</dbReference>
<dbReference type="GO" id="GO:0005524">
    <property type="term" value="F:ATP binding"/>
    <property type="evidence" value="ECO:0007669"/>
    <property type="project" value="UniProtKB-UniRule"/>
</dbReference>
<feature type="binding site" evidence="18">
    <location>
        <position position="147"/>
    </location>
    <ligand>
        <name>(6S)-NADPHX</name>
        <dbReference type="ChEBI" id="CHEBI:64076"/>
    </ligand>
</feature>
<dbReference type="RefSeq" id="WP_123883177.1">
    <property type="nucleotide sequence ID" value="NZ_RPFZ01000002.1"/>
</dbReference>
<dbReference type="PROSITE" id="PS51383">
    <property type="entry name" value="YJEF_C_3"/>
    <property type="match status" value="1"/>
</dbReference>
<dbReference type="SUPFAM" id="SSF53613">
    <property type="entry name" value="Ribokinase-like"/>
    <property type="match status" value="1"/>
</dbReference>
<evidence type="ECO:0000256" key="7">
    <source>
        <dbReference type="ARBA" id="ARBA00022840"/>
    </source>
</evidence>
<proteinExistence type="inferred from homology"/>
<keyword evidence="9 18" id="KW-0630">Potassium</keyword>
<name>A0A3N5CIT1_9SPHN</name>
<dbReference type="OrthoDB" id="9806925at2"/>
<evidence type="ECO:0000256" key="14">
    <source>
        <dbReference type="ARBA" id="ARBA00025153"/>
    </source>
</evidence>
<keyword evidence="10 17" id="KW-0520">NAD</keyword>
<dbReference type="GO" id="GO:0052856">
    <property type="term" value="F:NAD(P)HX epimerase activity"/>
    <property type="evidence" value="ECO:0007669"/>
    <property type="project" value="UniProtKB-UniRule"/>
</dbReference>
<feature type="binding site" evidence="17">
    <location>
        <position position="239"/>
    </location>
    <ligand>
        <name>(6S)-NADPHX</name>
        <dbReference type="ChEBI" id="CHEBI:64076"/>
    </ligand>
</feature>
<keyword evidence="11 18" id="KW-0413">Isomerase</keyword>
<dbReference type="InterPro" id="IPR036652">
    <property type="entry name" value="YjeF_N_dom_sf"/>
</dbReference>
<feature type="binding site" evidence="17">
    <location>
        <position position="341"/>
    </location>
    <ligand>
        <name>(6S)-NADPHX</name>
        <dbReference type="ChEBI" id="CHEBI:64076"/>
    </ligand>
</feature>
<dbReference type="SUPFAM" id="SSF64153">
    <property type="entry name" value="YjeF N-terminal domain-like"/>
    <property type="match status" value="1"/>
</dbReference>
<comment type="similarity">
    <text evidence="4 19">In the C-terminal section; belongs to the NnrD/CARKD family.</text>
</comment>
<comment type="subunit">
    <text evidence="17">Homotetramer.</text>
</comment>
<accession>A0A3N5CIT1</accession>
<evidence type="ECO:0000256" key="17">
    <source>
        <dbReference type="HAMAP-Rule" id="MF_01965"/>
    </source>
</evidence>
<comment type="catalytic activity">
    <reaction evidence="16 17 19">
        <text>(6S)-NADPHX + ADP = AMP + phosphate + NADPH + H(+)</text>
        <dbReference type="Rhea" id="RHEA:32235"/>
        <dbReference type="ChEBI" id="CHEBI:15378"/>
        <dbReference type="ChEBI" id="CHEBI:43474"/>
        <dbReference type="ChEBI" id="CHEBI:57783"/>
        <dbReference type="ChEBI" id="CHEBI:64076"/>
        <dbReference type="ChEBI" id="CHEBI:456215"/>
        <dbReference type="ChEBI" id="CHEBI:456216"/>
        <dbReference type="EC" id="4.2.1.136"/>
    </reaction>
</comment>
<dbReference type="PANTHER" id="PTHR12592:SF0">
    <property type="entry name" value="ATP-DEPENDENT (S)-NAD(P)H-HYDRATE DEHYDRATASE"/>
    <property type="match status" value="1"/>
</dbReference>
<evidence type="ECO:0000256" key="1">
    <source>
        <dbReference type="ARBA" id="ARBA00000013"/>
    </source>
</evidence>
<evidence type="ECO:0000256" key="3">
    <source>
        <dbReference type="ARBA" id="ARBA00006001"/>
    </source>
</evidence>
<comment type="function">
    <text evidence="14 19">Bifunctional enzyme that catalyzes the epimerization of the S- and R-forms of NAD(P)HX and the dehydration of the S-form of NAD(P)HX at the expense of ADP, which is converted to AMP. This allows the repair of both epimers of NAD(P)HX, a damaged form of NAD(P)H that is a result of enzymatic or heat-dependent hydration.</text>
</comment>
<feature type="domain" description="YjeF N-terminal" evidence="21">
    <location>
        <begin position="14"/>
        <end position="205"/>
    </location>
</feature>
<dbReference type="Proteomes" id="UP000275232">
    <property type="component" value="Unassembled WGS sequence"/>
</dbReference>
<dbReference type="Gene3D" id="3.40.1190.20">
    <property type="match status" value="1"/>
</dbReference>
<keyword evidence="12 17" id="KW-0456">Lyase</keyword>
<dbReference type="HAMAP" id="MF_01965">
    <property type="entry name" value="NADHX_dehydratase"/>
    <property type="match status" value="1"/>
</dbReference>
<dbReference type="PROSITE" id="PS01049">
    <property type="entry name" value="YJEF_C_1"/>
    <property type="match status" value="1"/>
</dbReference>
<keyword evidence="6 17" id="KW-0547">Nucleotide-binding</keyword>
<comment type="catalytic activity">
    <reaction evidence="15 17 19">
        <text>(6S)-NADHX + ADP = AMP + phosphate + NADH + H(+)</text>
        <dbReference type="Rhea" id="RHEA:32223"/>
        <dbReference type="ChEBI" id="CHEBI:15378"/>
        <dbReference type="ChEBI" id="CHEBI:43474"/>
        <dbReference type="ChEBI" id="CHEBI:57945"/>
        <dbReference type="ChEBI" id="CHEBI:64074"/>
        <dbReference type="ChEBI" id="CHEBI:456215"/>
        <dbReference type="ChEBI" id="CHEBI:456216"/>
        <dbReference type="EC" id="4.2.1.136"/>
    </reaction>
</comment>
<dbReference type="PROSITE" id="PS51385">
    <property type="entry name" value="YJEF_N"/>
    <property type="match status" value="1"/>
</dbReference>
<evidence type="ECO:0000256" key="19">
    <source>
        <dbReference type="PIRNR" id="PIRNR017184"/>
    </source>
</evidence>
<keyword evidence="5 18" id="KW-0479">Metal-binding</keyword>
<comment type="cofactor">
    <cofactor evidence="17">
        <name>Mg(2+)</name>
        <dbReference type="ChEBI" id="CHEBI:18420"/>
    </cofactor>
</comment>
<dbReference type="InterPro" id="IPR004443">
    <property type="entry name" value="YjeF_N_dom"/>
</dbReference>
<dbReference type="EC" id="5.1.99.6" evidence="19"/>
<dbReference type="InterPro" id="IPR000631">
    <property type="entry name" value="CARKD"/>
</dbReference>
<comment type="caution">
    <text evidence="17">Lacks conserved residue(s) required for the propagation of feature annotation.</text>
</comment>
<evidence type="ECO:0000256" key="18">
    <source>
        <dbReference type="HAMAP-Rule" id="MF_01966"/>
    </source>
</evidence>
<evidence type="ECO:0000259" key="21">
    <source>
        <dbReference type="PROSITE" id="PS51385"/>
    </source>
</evidence>
<comment type="cofactor">
    <cofactor evidence="18 19">
        <name>K(+)</name>
        <dbReference type="ChEBI" id="CHEBI:29103"/>
    </cofactor>
    <text evidence="18 19">Binds 1 potassium ion per subunit.</text>
</comment>
<evidence type="ECO:0000256" key="13">
    <source>
        <dbReference type="ARBA" id="ARBA00023268"/>
    </source>
</evidence>
<feature type="binding site" evidence="18">
    <location>
        <position position="61"/>
    </location>
    <ligand>
        <name>K(+)</name>
        <dbReference type="ChEBI" id="CHEBI:29103"/>
    </ligand>
</feature>
<dbReference type="HAMAP" id="MF_01966">
    <property type="entry name" value="NADHX_epimerase"/>
    <property type="match status" value="1"/>
</dbReference>
<protein>
    <recommendedName>
        <fullName evidence="19">Bifunctional NAD(P)H-hydrate repair enzyme</fullName>
    </recommendedName>
    <alternativeName>
        <fullName evidence="19">Nicotinamide nucleotide repair protein</fullName>
    </alternativeName>
    <domain>
        <recommendedName>
            <fullName evidence="19">ADP-dependent (S)-NAD(P)H-hydrate dehydratase</fullName>
            <ecNumber evidence="19">4.2.1.136</ecNumber>
        </recommendedName>
        <alternativeName>
            <fullName evidence="19">ADP-dependent NAD(P)HX dehydratase</fullName>
        </alternativeName>
    </domain>
    <domain>
        <recommendedName>
            <fullName evidence="19">NAD(P)H-hydrate epimerase</fullName>
            <ecNumber evidence="19">5.1.99.6</ecNumber>
        </recommendedName>
    </domain>
</protein>
<dbReference type="EC" id="4.2.1.136" evidence="19"/>
<comment type="catalytic activity">
    <reaction evidence="2 18 19">
        <text>(6R)-NADPHX = (6S)-NADPHX</text>
        <dbReference type="Rhea" id="RHEA:32227"/>
        <dbReference type="ChEBI" id="CHEBI:64076"/>
        <dbReference type="ChEBI" id="CHEBI:64077"/>
        <dbReference type="EC" id="5.1.99.6"/>
    </reaction>
</comment>
<dbReference type="GO" id="GO:0046496">
    <property type="term" value="P:nicotinamide nucleotide metabolic process"/>
    <property type="evidence" value="ECO:0007669"/>
    <property type="project" value="UniProtKB-UniRule"/>
</dbReference>
<dbReference type="NCBIfam" id="TIGR00197">
    <property type="entry name" value="yjeF_nterm"/>
    <property type="match status" value="1"/>
</dbReference>
<evidence type="ECO:0000256" key="8">
    <source>
        <dbReference type="ARBA" id="ARBA00022857"/>
    </source>
</evidence>
<evidence type="ECO:0000259" key="20">
    <source>
        <dbReference type="PROSITE" id="PS51383"/>
    </source>
</evidence>
<comment type="caution">
    <text evidence="22">The sequence shown here is derived from an EMBL/GenBank/DDBJ whole genome shotgun (WGS) entry which is preliminary data.</text>
</comment>
<evidence type="ECO:0000256" key="16">
    <source>
        <dbReference type="ARBA" id="ARBA00049209"/>
    </source>
</evidence>
<keyword evidence="7 17" id="KW-0067">ATP-binding</keyword>
<evidence type="ECO:0000313" key="22">
    <source>
        <dbReference type="EMBL" id="RPF68834.1"/>
    </source>
</evidence>
<dbReference type="PANTHER" id="PTHR12592">
    <property type="entry name" value="ATP-DEPENDENT (S)-NAD(P)H-HYDRATE DEHYDRATASE FAMILY MEMBER"/>
    <property type="match status" value="1"/>
</dbReference>
<dbReference type="PIRSF" id="PIRSF017184">
    <property type="entry name" value="Nnr"/>
    <property type="match status" value="1"/>
</dbReference>
<dbReference type="EMBL" id="RPFZ01000002">
    <property type="protein sequence ID" value="RPF68834.1"/>
    <property type="molecule type" value="Genomic_DNA"/>
</dbReference>
<keyword evidence="13" id="KW-0511">Multifunctional enzyme</keyword>
<dbReference type="Pfam" id="PF03853">
    <property type="entry name" value="YjeF_N"/>
    <property type="match status" value="1"/>
</dbReference>
<dbReference type="InterPro" id="IPR017953">
    <property type="entry name" value="Carbohydrate_kinase_pred_CS"/>
</dbReference>
<dbReference type="GO" id="GO:0110051">
    <property type="term" value="P:metabolite repair"/>
    <property type="evidence" value="ECO:0007669"/>
    <property type="project" value="TreeGrafter"/>
</dbReference>
<feature type="binding site" evidence="18">
    <location>
        <begin position="118"/>
        <end position="124"/>
    </location>
    <ligand>
        <name>(6S)-NADPHX</name>
        <dbReference type="ChEBI" id="CHEBI:64076"/>
    </ligand>
</feature>